<dbReference type="InterPro" id="IPR014330">
    <property type="entry name" value="RNA-bd_S4-rel_YaaA"/>
</dbReference>
<dbReference type="PROSITE" id="PS50889">
    <property type="entry name" value="S4"/>
    <property type="match status" value="1"/>
</dbReference>
<dbReference type="PATRIC" id="fig|1321820.3.peg.380"/>
<evidence type="ECO:0000313" key="2">
    <source>
        <dbReference type="EMBL" id="ERK59785.1"/>
    </source>
</evidence>
<dbReference type="HOGENOM" id="CLU_127162_2_2_9"/>
<dbReference type="InterPro" id="IPR036986">
    <property type="entry name" value="S4_RNA-bd_sf"/>
</dbReference>
<protein>
    <submittedName>
        <fullName evidence="2">S4 domain protein YaaA</fullName>
    </submittedName>
</protein>
<dbReference type="SUPFAM" id="SSF55174">
    <property type="entry name" value="Alpha-L RNA-binding motif"/>
    <property type="match status" value="1"/>
</dbReference>
<comment type="caution">
    <text evidence="2">The sequence shown here is derived from an EMBL/GenBank/DDBJ whole genome shotgun (WGS) entry which is preliminary data.</text>
</comment>
<dbReference type="Proteomes" id="UP000016637">
    <property type="component" value="Unassembled WGS sequence"/>
</dbReference>
<dbReference type="RefSeq" id="WP_021752747.1">
    <property type="nucleotide sequence ID" value="NZ_KI271821.1"/>
</dbReference>
<dbReference type="eggNOG" id="COG2501">
    <property type="taxonomic scope" value="Bacteria"/>
</dbReference>
<evidence type="ECO:0000256" key="1">
    <source>
        <dbReference type="PROSITE-ProRule" id="PRU00182"/>
    </source>
</evidence>
<dbReference type="GO" id="GO:0003723">
    <property type="term" value="F:RNA binding"/>
    <property type="evidence" value="ECO:0007669"/>
    <property type="project" value="UniProtKB-KW"/>
</dbReference>
<dbReference type="Gene3D" id="3.10.290.10">
    <property type="entry name" value="RNA-binding S4 domain"/>
    <property type="match status" value="1"/>
</dbReference>
<keyword evidence="1" id="KW-0694">RNA-binding</keyword>
<dbReference type="NCBIfam" id="TIGR02988">
    <property type="entry name" value="YaaA_near_RecF"/>
    <property type="match status" value="1"/>
</dbReference>
<reference evidence="2 3" key="1">
    <citation type="submission" date="2013-08" db="EMBL/GenBank/DDBJ databases">
        <authorList>
            <person name="Weinstock G."/>
            <person name="Sodergren E."/>
            <person name="Wylie T."/>
            <person name="Fulton L."/>
            <person name="Fulton R."/>
            <person name="Fronick C."/>
            <person name="O'Laughlin M."/>
            <person name="Godfrey J."/>
            <person name="Miner T."/>
            <person name="Herter B."/>
            <person name="Appelbaum E."/>
            <person name="Cordes M."/>
            <person name="Lek S."/>
            <person name="Wollam A."/>
            <person name="Pepin K.H."/>
            <person name="Palsikar V.B."/>
            <person name="Mitreva M."/>
            <person name="Wilson R.K."/>
        </authorList>
    </citation>
    <scope>NUCLEOTIDE SEQUENCE [LARGE SCALE GENOMIC DNA]</scope>
    <source>
        <strain evidence="2 3">ATCC 700627</strain>
    </source>
</reference>
<gene>
    <name evidence="2" type="ORF">HMPREF1983_00386</name>
</gene>
<organism evidence="2 3">
    <name type="scientific">Gemella bergeri ATCC 700627</name>
    <dbReference type="NCBI Taxonomy" id="1321820"/>
    <lineage>
        <taxon>Bacteria</taxon>
        <taxon>Bacillati</taxon>
        <taxon>Bacillota</taxon>
        <taxon>Bacilli</taxon>
        <taxon>Bacillales</taxon>
        <taxon>Gemellaceae</taxon>
        <taxon>Gemella</taxon>
    </lineage>
</organism>
<dbReference type="Pfam" id="PF13275">
    <property type="entry name" value="S4_2"/>
    <property type="match status" value="1"/>
</dbReference>
<name>U2QAC1_9BACL</name>
<dbReference type="AlphaFoldDB" id="U2QAC1"/>
<proteinExistence type="predicted"/>
<sequence length="71" mass="8338">MKKVVIDNEYITLSQFLKMEDFINSGGQAKFFLSEEDVFLNDELEQRRGKKLYSGDIVKIKNKEFLISDED</sequence>
<dbReference type="EMBL" id="AWVP01000020">
    <property type="protein sequence ID" value="ERK59785.1"/>
    <property type="molecule type" value="Genomic_DNA"/>
</dbReference>
<accession>U2QAC1</accession>
<keyword evidence="3" id="KW-1185">Reference proteome</keyword>
<evidence type="ECO:0000313" key="3">
    <source>
        <dbReference type="Proteomes" id="UP000016637"/>
    </source>
</evidence>